<dbReference type="OMA" id="FDSAHYT"/>
<reference evidence="21 22" key="4">
    <citation type="journal article" date="2018" name="Proc. Natl. Acad. Sci. U.S.A.">
        <title>Nonmutational mechanism of inheritance in the Archaeon Sulfolobus solfataricus.</title>
        <authorList>
            <person name="Payne S."/>
            <person name="McCarthy S."/>
            <person name="Johnson T."/>
            <person name="North E."/>
            <person name="Blum P."/>
        </authorList>
    </citation>
    <scope>NUCLEOTIDE SEQUENCE [LARGE SCALE GENOMIC DNA]</scope>
    <source>
        <strain evidence="9 21">SARC-H</strain>
        <strain evidence="10 25">SARC-I</strain>
        <strain evidence="12 26">SARC-N</strain>
        <strain evidence="13 27">SARC-O</strain>
        <strain evidence="14 22">SUL120</strain>
        <strain evidence="8 23">SULG</strain>
        <strain evidence="11 24">SULM</strain>
    </source>
</reference>
<evidence type="ECO:0000313" key="26">
    <source>
        <dbReference type="Proteomes" id="UP000278715"/>
    </source>
</evidence>
<dbReference type="Proteomes" id="UP000594632">
    <property type="component" value="Chromosome"/>
</dbReference>
<proteinExistence type="predicted"/>
<dbReference type="Pfam" id="PF01242">
    <property type="entry name" value="PTPS"/>
    <property type="match status" value="1"/>
</dbReference>
<keyword evidence="3" id="KW-0862">Zinc</keyword>
<dbReference type="Proteomes" id="UP000033106">
    <property type="component" value="Chromosome"/>
</dbReference>
<dbReference type="KEGG" id="ssol:SULB_0213"/>
<dbReference type="Proteomes" id="UP000282269">
    <property type="component" value="Chromosome"/>
</dbReference>
<evidence type="ECO:0000313" key="18">
    <source>
        <dbReference type="Proteomes" id="UP000033085"/>
    </source>
</evidence>
<gene>
    <name evidence="15" type="ORF">HFC64_07405</name>
    <name evidence="16" type="ORF">SSOP1_2540</name>
    <name evidence="7" type="ORF">SULA_0212</name>
    <name evidence="5" type="ORF">SULB_0213</name>
    <name evidence="6" type="ORF">SULC_0212</name>
    <name evidence="8" type="ORF">SULG_01075</name>
    <name evidence="9" type="ORF">SULH_01075</name>
    <name evidence="10" type="ORF">SULI_01075</name>
    <name evidence="11" type="ORF">SULM_01075</name>
    <name evidence="12" type="ORF">SULN_01075</name>
    <name evidence="13" type="ORF">SULO_01085</name>
    <name evidence="14" type="ORF">SULZ_01095</name>
</gene>
<dbReference type="PANTHER" id="PTHR12589">
    <property type="entry name" value="PYRUVOYL TETRAHYDROBIOPTERIN SYNTHASE"/>
    <property type="match status" value="1"/>
</dbReference>
<dbReference type="InterPro" id="IPR038418">
    <property type="entry name" value="6-PTP_synth/QueD_sf"/>
</dbReference>
<dbReference type="Proteomes" id="UP000278715">
    <property type="component" value="Chromosome"/>
</dbReference>
<dbReference type="EMBL" id="CP033239">
    <property type="protein sequence ID" value="AZF77632.1"/>
    <property type="molecule type" value="Genomic_DNA"/>
</dbReference>
<dbReference type="GeneID" id="44128135"/>
<evidence type="ECO:0000256" key="3">
    <source>
        <dbReference type="ARBA" id="ARBA00022833"/>
    </source>
</evidence>
<dbReference type="PANTHER" id="PTHR12589:SF7">
    <property type="entry name" value="6-PYRUVOYL TETRAHYDROBIOPTERIN SYNTHASE"/>
    <property type="match status" value="1"/>
</dbReference>
<dbReference type="InterPro" id="IPR007115">
    <property type="entry name" value="6-PTP_synth/QueD"/>
</dbReference>
<dbReference type="EMBL" id="CP050869">
    <property type="protein sequence ID" value="QPG49672.1"/>
    <property type="molecule type" value="Genomic_DNA"/>
</dbReference>
<dbReference type="Proteomes" id="UP000033057">
    <property type="component" value="Chromosome"/>
</dbReference>
<evidence type="ECO:0000313" key="11">
    <source>
        <dbReference type="EMBL" id="AZF75024.1"/>
    </source>
</evidence>
<dbReference type="EMBL" id="CP033238">
    <property type="protein sequence ID" value="AZF75024.1"/>
    <property type="molecule type" value="Genomic_DNA"/>
</dbReference>
<dbReference type="EMBL" id="LT549890">
    <property type="protein sequence ID" value="SAI86094.1"/>
    <property type="molecule type" value="Genomic_DNA"/>
</dbReference>
<dbReference type="Gene3D" id="3.30.479.10">
    <property type="entry name" value="6-pyruvoyl tetrahydropterin synthase/QueD"/>
    <property type="match status" value="1"/>
</dbReference>
<evidence type="ECO:0000313" key="8">
    <source>
        <dbReference type="EMBL" id="AZF67165.1"/>
    </source>
</evidence>
<dbReference type="GO" id="GO:0046872">
    <property type="term" value="F:metal ion binding"/>
    <property type="evidence" value="ECO:0007669"/>
    <property type="project" value="UniProtKB-KW"/>
</dbReference>
<evidence type="ECO:0000256" key="4">
    <source>
        <dbReference type="ARBA" id="ARBA00023239"/>
    </source>
</evidence>
<evidence type="ECO:0000313" key="17">
    <source>
        <dbReference type="Proteomes" id="UP000033057"/>
    </source>
</evidence>
<reference evidence="16" key="2">
    <citation type="submission" date="2016-04" db="EMBL/GenBank/DDBJ databases">
        <authorList>
            <person name="Evans L.H."/>
            <person name="Alamgir A."/>
            <person name="Owens N."/>
            <person name="Weber N.D."/>
            <person name="Virtaneva K."/>
            <person name="Barbian K."/>
            <person name="Babar A."/>
            <person name="Rosenke K."/>
        </authorList>
    </citation>
    <scope>NUCLEOTIDE SEQUENCE</scope>
    <source>
        <strain evidence="16">P1</strain>
    </source>
</reference>
<protein>
    <submittedName>
        <fullName evidence="16">6-pyruvoyl tetrahydrobiopterin synthase</fullName>
    </submittedName>
    <submittedName>
        <fullName evidence="6">6-pyruvoyl tetrahydropterin synthase family protein</fullName>
    </submittedName>
</protein>
<dbReference type="SUPFAM" id="SSF55620">
    <property type="entry name" value="Tetrahydrobiopterin biosynthesis enzymes-like"/>
    <property type="match status" value="1"/>
</dbReference>
<dbReference type="RefSeq" id="WP_009989418.1">
    <property type="nucleotide sequence ID" value="NZ_CP011055.2"/>
</dbReference>
<dbReference type="EMBL" id="CP033235">
    <property type="protein sequence ID" value="AZF67165.1"/>
    <property type="molecule type" value="Genomic_DNA"/>
</dbReference>
<evidence type="ECO:0000313" key="14">
    <source>
        <dbReference type="EMBL" id="AZF82847.1"/>
    </source>
</evidence>
<evidence type="ECO:0000256" key="2">
    <source>
        <dbReference type="ARBA" id="ARBA00022723"/>
    </source>
</evidence>
<accession>A0A0E3K7K2</accession>
<comment type="cofactor">
    <cofactor evidence="1">
        <name>Zn(2+)</name>
        <dbReference type="ChEBI" id="CHEBI:29105"/>
    </cofactor>
</comment>
<evidence type="ECO:0000313" key="23">
    <source>
        <dbReference type="Proteomes" id="UP000273194"/>
    </source>
</evidence>
<dbReference type="Proteomes" id="UP000076770">
    <property type="component" value="Chromosome i"/>
</dbReference>
<evidence type="ECO:0000256" key="1">
    <source>
        <dbReference type="ARBA" id="ARBA00001947"/>
    </source>
</evidence>
<keyword evidence="4" id="KW-0456">Lyase</keyword>
<evidence type="ECO:0000313" key="5">
    <source>
        <dbReference type="EMBL" id="AKA72652.1"/>
    </source>
</evidence>
<dbReference type="AlphaFoldDB" id="A0A0E3K7K2"/>
<evidence type="ECO:0000313" key="15">
    <source>
        <dbReference type="EMBL" id="QPG49672.1"/>
    </source>
</evidence>
<dbReference type="OrthoDB" id="6529at2157"/>
<evidence type="ECO:0000313" key="9">
    <source>
        <dbReference type="EMBL" id="AZF69785.1"/>
    </source>
</evidence>
<evidence type="ECO:0000313" key="13">
    <source>
        <dbReference type="EMBL" id="AZF80239.1"/>
    </source>
</evidence>
<reference evidence="15 28" key="6">
    <citation type="journal article" date="2020" name="Nat. Commun.">
        <title>The structures of two archaeal type IV pili illuminate evolutionary relationships.</title>
        <authorList>
            <person name="Wang F."/>
            <person name="Baquero D.P."/>
            <person name="Su Z."/>
            <person name="Beltran L.C."/>
            <person name="Prangishvili D."/>
            <person name="Krupovic M."/>
            <person name="Egelman E.H."/>
        </authorList>
    </citation>
    <scope>NUCLEOTIDE SEQUENCE [LARGE SCALE GENOMIC DNA]</scope>
    <source>
        <strain evidence="15 28">POZ149</strain>
    </source>
</reference>
<dbReference type="GeneID" id="1453887"/>
<dbReference type="EMBL" id="CP033236">
    <property type="protein sequence ID" value="AZF69785.1"/>
    <property type="molecule type" value="Genomic_DNA"/>
</dbReference>
<dbReference type="EMBL" id="CP033237">
    <property type="protein sequence ID" value="AZF72405.1"/>
    <property type="molecule type" value="Genomic_DNA"/>
</dbReference>
<dbReference type="EMBL" id="CP011056">
    <property type="protein sequence ID" value="AKA75352.1"/>
    <property type="molecule type" value="Genomic_DNA"/>
</dbReference>
<dbReference type="EMBL" id="CP033241">
    <property type="protein sequence ID" value="AZF82847.1"/>
    <property type="molecule type" value="Genomic_DNA"/>
</dbReference>
<organism evidence="6 17">
    <name type="scientific">Saccharolobus solfataricus</name>
    <name type="common">Sulfolobus solfataricus</name>
    <dbReference type="NCBI Taxonomy" id="2287"/>
    <lineage>
        <taxon>Archaea</taxon>
        <taxon>Thermoproteota</taxon>
        <taxon>Thermoprotei</taxon>
        <taxon>Sulfolobales</taxon>
        <taxon>Sulfolobaceae</taxon>
        <taxon>Saccharolobus</taxon>
    </lineage>
</organism>
<evidence type="ECO:0000313" key="27">
    <source>
        <dbReference type="Proteomes" id="UP000282269"/>
    </source>
</evidence>
<evidence type="ECO:0000313" key="12">
    <source>
        <dbReference type="EMBL" id="AZF77632.1"/>
    </source>
</evidence>
<dbReference type="Proteomes" id="UP000273443">
    <property type="component" value="Chromosome"/>
</dbReference>
<dbReference type="PATRIC" id="fig|2287.6.peg.220"/>
<reference evidence="20" key="3">
    <citation type="submission" date="2016-04" db="EMBL/GenBank/DDBJ databases">
        <authorList>
            <person name="Shah S.A."/>
            <person name="Garrett R.A."/>
        </authorList>
    </citation>
    <scope>NUCLEOTIDE SEQUENCE [LARGE SCALE GENOMIC DNA]</scope>
    <source>
        <strain evidence="20">ATCC 35091 / DSM 1616 / JCM 8930 / NBRC 15331 / P1</strain>
    </source>
</reference>
<dbReference type="Proteomes" id="UP000269431">
    <property type="component" value="Chromosome"/>
</dbReference>
<dbReference type="EMBL" id="CP033240">
    <property type="protein sequence ID" value="AZF80239.1"/>
    <property type="molecule type" value="Genomic_DNA"/>
</dbReference>
<reference evidence="17 18" key="1">
    <citation type="journal article" date="2015" name="Genome Announc.">
        <title>Complete Genome Sequence of Sulfolobus solfataricus Strain 98/2 and Evolved Derivatives.</title>
        <authorList>
            <person name="McCarthy S."/>
            <person name="Gradnigo J."/>
            <person name="Johnson T."/>
            <person name="Payne S."/>
            <person name="Lipzen A."/>
            <person name="Martin J."/>
            <person name="Schackwitz W."/>
            <person name="Moriyama E."/>
            <person name="Blum P."/>
        </authorList>
    </citation>
    <scope>NUCLEOTIDE SEQUENCE [LARGE SCALE GENOMIC DNA]</scope>
    <source>
        <strain evidence="17">98/2 SULC</strain>
        <strain evidence="5">SARC-B</strain>
        <strain evidence="6">SARC-C</strain>
        <strain evidence="7 19">SULA</strain>
        <strain evidence="18">SULB</strain>
    </source>
</reference>
<evidence type="ECO:0000313" key="20">
    <source>
        <dbReference type="Proteomes" id="UP000076770"/>
    </source>
</evidence>
<evidence type="ECO:0000313" key="24">
    <source>
        <dbReference type="Proteomes" id="UP000273443"/>
    </source>
</evidence>
<dbReference type="Proteomes" id="UP000273194">
    <property type="component" value="Chromosome"/>
</dbReference>
<dbReference type="GO" id="GO:0016829">
    <property type="term" value="F:lyase activity"/>
    <property type="evidence" value="ECO:0007669"/>
    <property type="project" value="UniProtKB-KW"/>
</dbReference>
<reference evidence="6" key="5">
    <citation type="submission" date="2018-10" db="EMBL/GenBank/DDBJ databases">
        <authorList>
            <person name="McCarthy S."/>
            <person name="Gradnigo J."/>
            <person name="Johnson T."/>
            <person name="Payne S."/>
            <person name="Lipzen A."/>
            <person name="Schackwitz W."/>
            <person name="Martin J."/>
            <person name="Moriyama E."/>
            <person name="Blum P."/>
        </authorList>
    </citation>
    <scope>NUCLEOTIDE SEQUENCE</scope>
    <source>
        <strain evidence="5">SARC-B</strain>
        <strain evidence="6">SARC-C</strain>
        <strain evidence="7">SULA</strain>
    </source>
</reference>
<evidence type="ECO:0000313" key="25">
    <source>
        <dbReference type="Proteomes" id="UP000275843"/>
    </source>
</evidence>
<name>A0A0E3K7K2_SACSO</name>
<evidence type="ECO:0000313" key="19">
    <source>
        <dbReference type="Proteomes" id="UP000033106"/>
    </source>
</evidence>
<evidence type="ECO:0000313" key="22">
    <source>
        <dbReference type="Proteomes" id="UP000269431"/>
    </source>
</evidence>
<evidence type="ECO:0000313" key="7">
    <source>
        <dbReference type="EMBL" id="AKA78044.1"/>
    </source>
</evidence>
<sequence length="138" mass="15972">MKVRVGIEGITMDSAHYTLSSYADSQIHGHTYIVNVEVEGEVNEKSGFVVDFNLLKKIIKETIQEWDHKLIIPKVDLDKSRFEGPFRVDYKVIDAPFPTAEYIGIEIAKDIYLKLNKKYRILLKIYEGKDSYAIIEYP</sequence>
<dbReference type="Proteomes" id="UP000275843">
    <property type="component" value="Chromosome"/>
</dbReference>
<dbReference type="Proteomes" id="UP000033085">
    <property type="component" value="Chromosome"/>
</dbReference>
<dbReference type="EMBL" id="CP011057">
    <property type="protein sequence ID" value="AKA78044.1"/>
    <property type="molecule type" value="Genomic_DNA"/>
</dbReference>
<evidence type="ECO:0000313" key="21">
    <source>
        <dbReference type="Proteomes" id="UP000267993"/>
    </source>
</evidence>
<dbReference type="KEGG" id="ssoa:SULA_0212"/>
<dbReference type="EMBL" id="CP011055">
    <property type="protein sequence ID" value="AKA72652.1"/>
    <property type="molecule type" value="Genomic_DNA"/>
</dbReference>
<dbReference type="Proteomes" id="UP000267993">
    <property type="component" value="Chromosome"/>
</dbReference>
<evidence type="ECO:0000313" key="10">
    <source>
        <dbReference type="EMBL" id="AZF72405.1"/>
    </source>
</evidence>
<evidence type="ECO:0000313" key="16">
    <source>
        <dbReference type="EMBL" id="SAI86094.1"/>
    </source>
</evidence>
<dbReference type="KEGG" id="ssof:SULC_0212"/>
<evidence type="ECO:0000313" key="28">
    <source>
        <dbReference type="Proteomes" id="UP000594632"/>
    </source>
</evidence>
<keyword evidence="2" id="KW-0479">Metal-binding</keyword>
<evidence type="ECO:0000313" key="6">
    <source>
        <dbReference type="EMBL" id="AKA75352.1"/>
    </source>
</evidence>